<proteinExistence type="predicted"/>
<name>A0A317L2J1_9BACI</name>
<dbReference type="EMBL" id="QGTD01000004">
    <property type="protein sequence ID" value="PWU69865.1"/>
    <property type="molecule type" value="Genomic_DNA"/>
</dbReference>
<dbReference type="AlphaFoldDB" id="A0A317L2J1"/>
<comment type="caution">
    <text evidence="1">The sequence shown here is derived from an EMBL/GenBank/DDBJ whole genome shotgun (WGS) entry which is preliminary data.</text>
</comment>
<evidence type="ECO:0000313" key="2">
    <source>
        <dbReference type="Proteomes" id="UP000245624"/>
    </source>
</evidence>
<keyword evidence="2" id="KW-1185">Reference proteome</keyword>
<evidence type="ECO:0000313" key="1">
    <source>
        <dbReference type="EMBL" id="PWU69865.1"/>
    </source>
</evidence>
<accession>A0A317L2J1</accession>
<sequence>MKSARSAKLRSITYTSGSNLELPEEYDVLKIRGSVSILSAVHLNRISTHGYGLFRSQVTVEELHSSGACVLEDCCQAKQLLNNGSLKLDTGHITSVVSSGNLTIKYLLKTEDLSAIGMIHGKEIHAKQCLLKLSSESKIERLVTEKAQISKDQKSLSLLKKRLLCEYIKGQQLYLSYTHADIVEGDTVIIDKNCSIHTLYYTEDYRISPKSEVHQVIRREK</sequence>
<dbReference type="Proteomes" id="UP000245624">
    <property type="component" value="Unassembled WGS sequence"/>
</dbReference>
<gene>
    <name evidence="1" type="ORF">DLJ74_02740</name>
</gene>
<reference evidence="1 2" key="1">
    <citation type="submission" date="2018-05" db="EMBL/GenBank/DDBJ databases">
        <title>Genomic analysis of Gracilibacillus dipsosauri DD1 reveals novel features of a salt-tolerant amylase.</title>
        <authorList>
            <person name="Deutch C.E."/>
            <person name="Yang S."/>
        </authorList>
    </citation>
    <scope>NUCLEOTIDE SEQUENCE [LARGE SCALE GENOMIC DNA]</scope>
    <source>
        <strain evidence="1 2">DD1</strain>
    </source>
</reference>
<dbReference type="RefSeq" id="WP_109983259.1">
    <property type="nucleotide sequence ID" value="NZ_QGTD01000004.1"/>
</dbReference>
<protein>
    <submittedName>
        <fullName evidence="1">Uncharacterized protein</fullName>
    </submittedName>
</protein>
<dbReference type="OrthoDB" id="1730007at2"/>
<organism evidence="1 2">
    <name type="scientific">Gracilibacillus dipsosauri</name>
    <dbReference type="NCBI Taxonomy" id="178340"/>
    <lineage>
        <taxon>Bacteria</taxon>
        <taxon>Bacillati</taxon>
        <taxon>Bacillota</taxon>
        <taxon>Bacilli</taxon>
        <taxon>Bacillales</taxon>
        <taxon>Bacillaceae</taxon>
        <taxon>Gracilibacillus</taxon>
    </lineage>
</organism>